<reference evidence="7 8" key="1">
    <citation type="submission" date="2016-07" db="EMBL/GenBank/DDBJ databases">
        <title>Pervasive Adenine N6-methylation of Active Genes in Fungi.</title>
        <authorList>
            <consortium name="DOE Joint Genome Institute"/>
            <person name="Mondo S.J."/>
            <person name="Dannebaum R.O."/>
            <person name="Kuo R.C."/>
            <person name="Labutti K."/>
            <person name="Haridas S."/>
            <person name="Kuo A."/>
            <person name="Salamov A."/>
            <person name="Ahrendt S.R."/>
            <person name="Lipzen A."/>
            <person name="Sullivan W."/>
            <person name="Andreopoulos W.B."/>
            <person name="Clum A."/>
            <person name="Lindquist E."/>
            <person name="Daum C."/>
            <person name="Ramamoorthy G.K."/>
            <person name="Gryganskyi A."/>
            <person name="Culley D."/>
            <person name="Magnuson J.K."/>
            <person name="James T.Y."/>
            <person name="O'Malley M.A."/>
            <person name="Stajich J.E."/>
            <person name="Spatafora J.W."/>
            <person name="Visel A."/>
            <person name="Grigoriev I.V."/>
        </authorList>
    </citation>
    <scope>NUCLEOTIDE SEQUENCE [LARGE SCALE GENOMIC DNA]</scope>
    <source>
        <strain evidence="7 8">CBS 931.73</strain>
    </source>
</reference>
<sequence>ILSDPIFGDMISWEESGSRFVISNPKEFASQVLPKYYETSKFASFSRQLNIYNFYRISDRRRTKQYSENSSIVYSHPHFQRAKPELLHHIHRK</sequence>
<evidence type="ECO:0000256" key="3">
    <source>
        <dbReference type="ARBA" id="ARBA00023125"/>
    </source>
</evidence>
<name>A0A1Y1XEP2_9FUNG</name>
<comment type="caution">
    <text evidence="7">The sequence shown here is derived from an EMBL/GenBank/DDBJ whole genome shotgun (WGS) entry which is preliminary data.</text>
</comment>
<feature type="non-terminal residue" evidence="7">
    <location>
        <position position="93"/>
    </location>
</feature>
<dbReference type="InterPro" id="IPR036390">
    <property type="entry name" value="WH_DNA-bd_sf"/>
</dbReference>
<evidence type="ECO:0000256" key="5">
    <source>
        <dbReference type="RuleBase" id="RU004020"/>
    </source>
</evidence>
<proteinExistence type="inferred from homology"/>
<dbReference type="PANTHER" id="PTHR10015">
    <property type="entry name" value="HEAT SHOCK TRANSCRIPTION FACTOR"/>
    <property type="match status" value="1"/>
</dbReference>
<organism evidence="7 8">
    <name type="scientific">Basidiobolus meristosporus CBS 931.73</name>
    <dbReference type="NCBI Taxonomy" id="1314790"/>
    <lineage>
        <taxon>Eukaryota</taxon>
        <taxon>Fungi</taxon>
        <taxon>Fungi incertae sedis</taxon>
        <taxon>Zoopagomycota</taxon>
        <taxon>Entomophthoromycotina</taxon>
        <taxon>Basidiobolomycetes</taxon>
        <taxon>Basidiobolales</taxon>
        <taxon>Basidiobolaceae</taxon>
        <taxon>Basidiobolus</taxon>
    </lineage>
</organism>
<accession>A0A1Y1XEP2</accession>
<dbReference type="OrthoDB" id="60033at2759"/>
<dbReference type="GO" id="GO:0003700">
    <property type="term" value="F:DNA-binding transcription factor activity"/>
    <property type="evidence" value="ECO:0007669"/>
    <property type="project" value="InterPro"/>
</dbReference>
<dbReference type="InterPro" id="IPR036388">
    <property type="entry name" value="WH-like_DNA-bd_sf"/>
</dbReference>
<dbReference type="EMBL" id="MCFE01000625">
    <property type="protein sequence ID" value="ORX83906.1"/>
    <property type="molecule type" value="Genomic_DNA"/>
</dbReference>
<dbReference type="SUPFAM" id="SSF46785">
    <property type="entry name" value="Winged helix' DNA-binding domain"/>
    <property type="match status" value="1"/>
</dbReference>
<feature type="domain" description="HSF-type DNA-binding" evidence="6">
    <location>
        <begin position="1"/>
        <end position="93"/>
    </location>
</feature>
<dbReference type="GO" id="GO:0043565">
    <property type="term" value="F:sequence-specific DNA binding"/>
    <property type="evidence" value="ECO:0007669"/>
    <property type="project" value="InterPro"/>
</dbReference>
<comment type="subcellular location">
    <subcellularLocation>
        <location evidence="1">Nucleus</location>
    </subcellularLocation>
</comment>
<dbReference type="InParanoid" id="A0A1Y1XEP2"/>
<keyword evidence="8" id="KW-1185">Reference proteome</keyword>
<evidence type="ECO:0000256" key="4">
    <source>
        <dbReference type="ARBA" id="ARBA00023242"/>
    </source>
</evidence>
<dbReference type="Gene3D" id="1.10.10.10">
    <property type="entry name" value="Winged helix-like DNA-binding domain superfamily/Winged helix DNA-binding domain"/>
    <property type="match status" value="1"/>
</dbReference>
<dbReference type="STRING" id="1314790.A0A1Y1XEP2"/>
<dbReference type="Pfam" id="PF00447">
    <property type="entry name" value="HSF_DNA-bind"/>
    <property type="match status" value="1"/>
</dbReference>
<evidence type="ECO:0000256" key="1">
    <source>
        <dbReference type="ARBA" id="ARBA00004123"/>
    </source>
</evidence>
<keyword evidence="3 7" id="KW-0238">DNA-binding</keyword>
<evidence type="ECO:0000256" key="2">
    <source>
        <dbReference type="ARBA" id="ARBA00006403"/>
    </source>
</evidence>
<evidence type="ECO:0000313" key="8">
    <source>
        <dbReference type="Proteomes" id="UP000193498"/>
    </source>
</evidence>
<dbReference type="SMART" id="SM00415">
    <property type="entry name" value="HSF"/>
    <property type="match status" value="1"/>
</dbReference>
<gene>
    <name evidence="7" type="ORF">K493DRAFT_152918</name>
</gene>
<feature type="non-terminal residue" evidence="7">
    <location>
        <position position="1"/>
    </location>
</feature>
<evidence type="ECO:0000259" key="6">
    <source>
        <dbReference type="SMART" id="SM00415"/>
    </source>
</evidence>
<dbReference type="Proteomes" id="UP000193498">
    <property type="component" value="Unassembled WGS sequence"/>
</dbReference>
<evidence type="ECO:0000313" key="7">
    <source>
        <dbReference type="EMBL" id="ORX83906.1"/>
    </source>
</evidence>
<keyword evidence="4" id="KW-0539">Nucleus</keyword>
<dbReference type="GO" id="GO:0005634">
    <property type="term" value="C:nucleus"/>
    <property type="evidence" value="ECO:0007669"/>
    <property type="project" value="UniProtKB-SubCell"/>
</dbReference>
<comment type="similarity">
    <text evidence="2 5">Belongs to the HSF family.</text>
</comment>
<dbReference type="PANTHER" id="PTHR10015:SF427">
    <property type="entry name" value="HEAT SHOCK FACTOR PROTEIN"/>
    <property type="match status" value="1"/>
</dbReference>
<dbReference type="InterPro" id="IPR000232">
    <property type="entry name" value="HSF_DNA-bd"/>
</dbReference>
<protein>
    <submittedName>
        <fullName evidence="7">Winged helix DNA-binding domain-containing protein</fullName>
    </submittedName>
</protein>
<dbReference type="AlphaFoldDB" id="A0A1Y1XEP2"/>